<dbReference type="PANTHER" id="PTHR33777:SF1">
    <property type="entry name" value="UPF0045 PROTEIN ECM15"/>
    <property type="match status" value="1"/>
</dbReference>
<dbReference type="Gene3D" id="3.30.70.930">
    <property type="match status" value="1"/>
</dbReference>
<sequence length="97" mass="10835">MANSLVSIQILPKTNKNDNVIPYVDEAISIIDASGIKYEVHPLETTLEGNLTEIFTVIEQMNQKMIDMGCSNVISQIKVLYQPSGASMDQLTEKYRT</sequence>
<protein>
    <recommendedName>
        <fullName evidence="2">Thiamine-binding protein domain-containing protein</fullName>
    </recommendedName>
</protein>
<organism evidence="3 4">
    <name type="scientific">Pontibacillus yanchengensis Y32</name>
    <dbReference type="NCBI Taxonomy" id="1385514"/>
    <lineage>
        <taxon>Bacteria</taxon>
        <taxon>Bacillati</taxon>
        <taxon>Bacillota</taxon>
        <taxon>Bacilli</taxon>
        <taxon>Bacillales</taxon>
        <taxon>Bacillaceae</taxon>
        <taxon>Pontibacillus</taxon>
    </lineage>
</organism>
<dbReference type="InterPro" id="IPR051614">
    <property type="entry name" value="UPF0045_domain"/>
</dbReference>
<dbReference type="Pfam" id="PF01910">
    <property type="entry name" value="Thiamine_BP"/>
    <property type="match status" value="1"/>
</dbReference>
<gene>
    <name evidence="3" type="ORF">N782_15975</name>
</gene>
<comment type="caution">
    <text evidence="3">The sequence shown here is derived from an EMBL/GenBank/DDBJ whole genome shotgun (WGS) entry which is preliminary data.</text>
</comment>
<dbReference type="GO" id="GO:0005829">
    <property type="term" value="C:cytosol"/>
    <property type="evidence" value="ECO:0007669"/>
    <property type="project" value="TreeGrafter"/>
</dbReference>
<dbReference type="EMBL" id="AVBF01000045">
    <property type="protein sequence ID" value="KGP71854.1"/>
    <property type="molecule type" value="Genomic_DNA"/>
</dbReference>
<evidence type="ECO:0000259" key="2">
    <source>
        <dbReference type="Pfam" id="PF01910"/>
    </source>
</evidence>
<comment type="similarity">
    <text evidence="1">Belongs to the UPF0045 family.</text>
</comment>
<dbReference type="RefSeq" id="WP_036821680.1">
    <property type="nucleotide sequence ID" value="NZ_AVBF01000045.1"/>
</dbReference>
<dbReference type="eggNOG" id="COG0011">
    <property type="taxonomic scope" value="Bacteria"/>
</dbReference>
<dbReference type="InterPro" id="IPR002767">
    <property type="entry name" value="Thiamine_BP"/>
</dbReference>
<dbReference type="SUPFAM" id="SSF89957">
    <property type="entry name" value="MTH1187/YkoF-like"/>
    <property type="match status" value="1"/>
</dbReference>
<name>A0A0A2T8N0_9BACI</name>
<evidence type="ECO:0000256" key="1">
    <source>
        <dbReference type="ARBA" id="ARBA00010272"/>
    </source>
</evidence>
<dbReference type="AlphaFoldDB" id="A0A0A2T8N0"/>
<proteinExistence type="inferred from homology"/>
<dbReference type="STRING" id="1385514.N782_15975"/>
<dbReference type="Proteomes" id="UP000030147">
    <property type="component" value="Unassembled WGS sequence"/>
</dbReference>
<dbReference type="OrthoDB" id="5886358at2"/>
<dbReference type="InterPro" id="IPR029756">
    <property type="entry name" value="MTH1187/YkoF-like"/>
</dbReference>
<keyword evidence="4" id="KW-1185">Reference proteome</keyword>
<dbReference type="PANTHER" id="PTHR33777">
    <property type="entry name" value="UPF0045 PROTEIN ECM15"/>
    <property type="match status" value="1"/>
</dbReference>
<evidence type="ECO:0000313" key="3">
    <source>
        <dbReference type="EMBL" id="KGP71854.1"/>
    </source>
</evidence>
<accession>A0A0A2T8N0</accession>
<evidence type="ECO:0000313" key="4">
    <source>
        <dbReference type="Proteomes" id="UP000030147"/>
    </source>
</evidence>
<feature type="domain" description="Thiamine-binding protein" evidence="2">
    <location>
        <begin position="6"/>
        <end position="95"/>
    </location>
</feature>
<reference evidence="3 4" key="1">
    <citation type="journal article" date="2015" name="Stand. Genomic Sci.">
        <title>High quality draft genome sequence of the moderately halophilic bacterium Pontibacillus yanchengensis Y32(T) and comparison among Pontibacillus genomes.</title>
        <authorList>
            <person name="Huang J."/>
            <person name="Qiao Z.X."/>
            <person name="Tang J.W."/>
            <person name="Wang G."/>
        </authorList>
    </citation>
    <scope>NUCLEOTIDE SEQUENCE [LARGE SCALE GENOMIC DNA]</scope>
    <source>
        <strain evidence="3 4">Y32</strain>
    </source>
</reference>